<organism evidence="7 8">
    <name type="scientific">Cyclospora cayetanensis</name>
    <dbReference type="NCBI Taxonomy" id="88456"/>
    <lineage>
        <taxon>Eukaryota</taxon>
        <taxon>Sar</taxon>
        <taxon>Alveolata</taxon>
        <taxon>Apicomplexa</taxon>
        <taxon>Conoidasida</taxon>
        <taxon>Coccidia</taxon>
        <taxon>Eucoccidiorida</taxon>
        <taxon>Eimeriorina</taxon>
        <taxon>Eimeriidae</taxon>
        <taxon>Cyclospora</taxon>
    </lineage>
</organism>
<dbReference type="EMBL" id="JROU02001026">
    <property type="protein sequence ID" value="OEH77640.1"/>
    <property type="molecule type" value="Genomic_DNA"/>
</dbReference>
<dbReference type="Pfam" id="PF10639">
    <property type="entry name" value="TMEM234"/>
    <property type="match status" value="1"/>
</dbReference>
<reference evidence="7 8" key="1">
    <citation type="journal article" date="2016" name="BMC Genomics">
        <title>Comparative genomics reveals Cyclospora cayetanensis possesses coccidia-like metabolism and invasion components but unique surface antigens.</title>
        <authorList>
            <person name="Liu S."/>
            <person name="Wang L."/>
            <person name="Zheng H."/>
            <person name="Xu Z."/>
            <person name="Roellig D.M."/>
            <person name="Li N."/>
            <person name="Frace M.A."/>
            <person name="Tang K."/>
            <person name="Arrowood M.J."/>
            <person name="Moss D.M."/>
            <person name="Zhang L."/>
            <person name="Feng Y."/>
            <person name="Xiao L."/>
        </authorList>
    </citation>
    <scope>NUCLEOTIDE SEQUENCE [LARGE SCALE GENOMIC DNA]</scope>
    <source>
        <strain evidence="7 8">CHN_HEN01</strain>
    </source>
</reference>
<keyword evidence="2 6" id="KW-0812">Transmembrane</keyword>
<keyword evidence="8" id="KW-1185">Reference proteome</keyword>
<evidence type="ECO:0000313" key="8">
    <source>
        <dbReference type="Proteomes" id="UP000095192"/>
    </source>
</evidence>
<keyword evidence="3 6" id="KW-1133">Transmembrane helix</keyword>
<feature type="region of interest" description="Disordered" evidence="5">
    <location>
        <begin position="1"/>
        <end position="29"/>
    </location>
</feature>
<dbReference type="InParanoid" id="A0A1D3D2H3"/>
<dbReference type="PANTHER" id="PTHR28668:SF1">
    <property type="entry name" value="TRANSMEMBRANE PROTEIN 234"/>
    <property type="match status" value="1"/>
</dbReference>
<evidence type="ECO:0000256" key="6">
    <source>
        <dbReference type="SAM" id="Phobius"/>
    </source>
</evidence>
<name>A0A1D3D2H3_9EIME</name>
<evidence type="ECO:0000256" key="1">
    <source>
        <dbReference type="ARBA" id="ARBA00004141"/>
    </source>
</evidence>
<evidence type="ECO:0000256" key="4">
    <source>
        <dbReference type="ARBA" id="ARBA00023136"/>
    </source>
</evidence>
<evidence type="ECO:0000313" key="7">
    <source>
        <dbReference type="EMBL" id="OEH77640.1"/>
    </source>
</evidence>
<evidence type="ECO:0008006" key="9">
    <source>
        <dbReference type="Google" id="ProtNLM"/>
    </source>
</evidence>
<dbReference type="Proteomes" id="UP000095192">
    <property type="component" value="Unassembled WGS sequence"/>
</dbReference>
<dbReference type="InterPro" id="IPR018908">
    <property type="entry name" value="TMEM234"/>
</dbReference>
<proteinExistence type="predicted"/>
<gene>
    <name evidence="7" type="ORF">cyc_07563</name>
</gene>
<comment type="subcellular location">
    <subcellularLocation>
        <location evidence="1">Membrane</location>
        <topology evidence="1">Multi-pass membrane protein</topology>
    </subcellularLocation>
</comment>
<evidence type="ECO:0000256" key="3">
    <source>
        <dbReference type="ARBA" id="ARBA00022989"/>
    </source>
</evidence>
<feature type="transmembrane region" description="Helical" evidence="6">
    <location>
        <begin position="70"/>
        <end position="89"/>
    </location>
</feature>
<dbReference type="GO" id="GO:0016020">
    <property type="term" value="C:membrane"/>
    <property type="evidence" value="ECO:0007669"/>
    <property type="project" value="UniProtKB-SubCell"/>
</dbReference>
<feature type="transmembrane region" description="Helical" evidence="6">
    <location>
        <begin position="134"/>
        <end position="162"/>
    </location>
</feature>
<dbReference type="PANTHER" id="PTHR28668">
    <property type="entry name" value="TRANSMEMBRANE PROTEIN 234"/>
    <property type="match status" value="1"/>
</dbReference>
<sequence>MNCAARSHTGKMPRALVNNREERGERSCPTRYPTGLSLLDRPCASPEGVQHRCYVSRSIPSSCAAANPIFLDYGLLLVGAIWGITTPLMRIESVDEAAQRQKEQTSKAAWPLLVHLLLRWRFTLLYIINQLGSLAYYALLGTYDLMIASPLANALAFVFTFATEAVLEKRAPHLIIVVFGECS</sequence>
<evidence type="ECO:0000256" key="5">
    <source>
        <dbReference type="SAM" id="MobiDB-lite"/>
    </source>
</evidence>
<comment type="caution">
    <text evidence="7">The sequence shown here is derived from an EMBL/GenBank/DDBJ whole genome shotgun (WGS) entry which is preliminary data.</text>
</comment>
<feature type="compositionally biased region" description="Basic and acidic residues" evidence="5">
    <location>
        <begin position="19"/>
        <end position="28"/>
    </location>
</feature>
<protein>
    <recommendedName>
        <fullName evidence="9">Transmembrane protein</fullName>
    </recommendedName>
</protein>
<dbReference type="VEuPathDB" id="ToxoDB:cyc_07563"/>
<evidence type="ECO:0000256" key="2">
    <source>
        <dbReference type="ARBA" id="ARBA00022692"/>
    </source>
</evidence>
<keyword evidence="4 6" id="KW-0472">Membrane</keyword>
<dbReference type="FunCoup" id="A0A1D3D2H3">
    <property type="interactions" value="17"/>
</dbReference>
<accession>A0A1D3D2H3</accession>
<dbReference type="AlphaFoldDB" id="A0A1D3D2H3"/>